<name>A0AAV4FMK7_9GAST</name>
<reference evidence="7 8" key="1">
    <citation type="journal article" date="2021" name="Elife">
        <title>Chloroplast acquisition without the gene transfer in kleptoplastic sea slugs, Plakobranchus ocellatus.</title>
        <authorList>
            <person name="Maeda T."/>
            <person name="Takahashi S."/>
            <person name="Yoshida T."/>
            <person name="Shimamura S."/>
            <person name="Takaki Y."/>
            <person name="Nagai Y."/>
            <person name="Toyoda A."/>
            <person name="Suzuki Y."/>
            <person name="Arimoto A."/>
            <person name="Ishii H."/>
            <person name="Satoh N."/>
            <person name="Nishiyama T."/>
            <person name="Hasebe M."/>
            <person name="Maruyama T."/>
            <person name="Minagawa J."/>
            <person name="Obokata J."/>
            <person name="Shigenobu S."/>
        </authorList>
    </citation>
    <scope>NUCLEOTIDE SEQUENCE [LARGE SCALE GENOMIC DNA]</scope>
</reference>
<organism evidence="7 8">
    <name type="scientific">Elysia marginata</name>
    <dbReference type="NCBI Taxonomy" id="1093978"/>
    <lineage>
        <taxon>Eukaryota</taxon>
        <taxon>Metazoa</taxon>
        <taxon>Spiralia</taxon>
        <taxon>Lophotrochozoa</taxon>
        <taxon>Mollusca</taxon>
        <taxon>Gastropoda</taxon>
        <taxon>Heterobranchia</taxon>
        <taxon>Euthyneura</taxon>
        <taxon>Panpulmonata</taxon>
        <taxon>Sacoglossa</taxon>
        <taxon>Placobranchoidea</taxon>
        <taxon>Plakobranchidae</taxon>
        <taxon>Elysia</taxon>
    </lineage>
</organism>
<evidence type="ECO:0000313" key="8">
    <source>
        <dbReference type="Proteomes" id="UP000762676"/>
    </source>
</evidence>
<dbReference type="GO" id="GO:0016020">
    <property type="term" value="C:membrane"/>
    <property type="evidence" value="ECO:0007669"/>
    <property type="project" value="UniProtKB-SubCell"/>
</dbReference>
<keyword evidence="3 5" id="KW-1133">Transmembrane helix</keyword>
<protein>
    <submittedName>
        <fullName evidence="7">Chemosensory receptor B</fullName>
    </submittedName>
</protein>
<keyword evidence="2 5" id="KW-0812">Transmembrane</keyword>
<evidence type="ECO:0000256" key="1">
    <source>
        <dbReference type="ARBA" id="ARBA00004370"/>
    </source>
</evidence>
<evidence type="ECO:0000256" key="2">
    <source>
        <dbReference type="ARBA" id="ARBA00022692"/>
    </source>
</evidence>
<evidence type="ECO:0000313" key="7">
    <source>
        <dbReference type="EMBL" id="GFR74722.1"/>
    </source>
</evidence>
<feature type="transmembrane region" description="Helical" evidence="5">
    <location>
        <begin position="212"/>
        <end position="235"/>
    </location>
</feature>
<evidence type="ECO:0000256" key="4">
    <source>
        <dbReference type="ARBA" id="ARBA00023136"/>
    </source>
</evidence>
<dbReference type="PANTHER" id="PTHR46641:SF18">
    <property type="entry name" value="G-PROTEIN COUPLED RECEPTORS FAMILY 1 PROFILE DOMAIN-CONTAINING PROTEIN"/>
    <property type="match status" value="1"/>
</dbReference>
<dbReference type="EMBL" id="BMAT01007939">
    <property type="protein sequence ID" value="GFR74722.1"/>
    <property type="molecule type" value="Genomic_DNA"/>
</dbReference>
<evidence type="ECO:0000256" key="3">
    <source>
        <dbReference type="ARBA" id="ARBA00022989"/>
    </source>
</evidence>
<proteinExistence type="predicted"/>
<dbReference type="InterPro" id="IPR017452">
    <property type="entry name" value="GPCR_Rhodpsn_7TM"/>
</dbReference>
<dbReference type="AlphaFoldDB" id="A0AAV4FMK7"/>
<feature type="transmembrane region" description="Helical" evidence="5">
    <location>
        <begin position="68"/>
        <end position="88"/>
    </location>
</feature>
<dbReference type="Pfam" id="PF00001">
    <property type="entry name" value="7tm_1"/>
    <property type="match status" value="1"/>
</dbReference>
<gene>
    <name evidence="7" type="ORF">ElyMa_003900100</name>
</gene>
<feature type="transmembrane region" description="Helical" evidence="5">
    <location>
        <begin position="156"/>
        <end position="179"/>
    </location>
</feature>
<keyword evidence="7" id="KW-0675">Receptor</keyword>
<dbReference type="Proteomes" id="UP000762676">
    <property type="component" value="Unassembled WGS sequence"/>
</dbReference>
<sequence length="468" mass="51598">MDAEDTTESWSNNIFHVKAPQAVSTEEAETFELVNYVGLGTLVCTLGIVSNIINLLVYHRIGFKESIIVSLLALTISDLGLVILQLYLNFSQYPALRKSSDVGLYLYELSYSYLGVLRSCFTRISTWITVLITIERCVCIVFPTKVRDIFTPKKSAIIVVIGTVLIFVSGIPIYSSFYVGRRPVQGMNRTRISVLRTSSAVAKTETTLVINLIIQVLSLSLIGISVSVLLVVLHYQKRKLKVYRPLPSPGRIPNVTEAPIAPSTSQVFPHQRGHLESHQVNQLSVSAFSVPEITREHVAAAKEATPSQHVVPMSLADSVVHQQATPAQHVVPVPLADSALDQQTARRNRHCSTHACLDYVQQKPGQYLTIDQCESSQNRNQLHISTVEPSTSFAARPSIYSHDPKICPAEVVSGLDTVARLTQQRMWRCGRMVAILSLIVFASCIPSALLLIFAAADAFVRYGNTMGL</sequence>
<dbReference type="PANTHER" id="PTHR46641">
    <property type="entry name" value="FMRFAMIDE RECEPTOR-RELATED"/>
    <property type="match status" value="1"/>
</dbReference>
<dbReference type="InterPro" id="IPR052954">
    <property type="entry name" value="GPCR-Ligand_Int"/>
</dbReference>
<keyword evidence="8" id="KW-1185">Reference proteome</keyword>
<keyword evidence="4 5" id="KW-0472">Membrane</keyword>
<feature type="transmembrane region" description="Helical" evidence="5">
    <location>
        <begin position="124"/>
        <end position="144"/>
    </location>
</feature>
<comment type="subcellular location">
    <subcellularLocation>
        <location evidence="1">Membrane</location>
    </subcellularLocation>
</comment>
<feature type="transmembrane region" description="Helical" evidence="5">
    <location>
        <begin position="433"/>
        <end position="456"/>
    </location>
</feature>
<accession>A0AAV4FMK7</accession>
<evidence type="ECO:0000259" key="6">
    <source>
        <dbReference type="PROSITE" id="PS50262"/>
    </source>
</evidence>
<feature type="transmembrane region" description="Helical" evidence="5">
    <location>
        <begin position="33"/>
        <end position="56"/>
    </location>
</feature>
<dbReference type="SUPFAM" id="SSF81321">
    <property type="entry name" value="Family A G protein-coupled receptor-like"/>
    <property type="match status" value="1"/>
</dbReference>
<dbReference type="GO" id="GO:0004930">
    <property type="term" value="F:G protein-coupled receptor activity"/>
    <property type="evidence" value="ECO:0007669"/>
    <property type="project" value="InterPro"/>
</dbReference>
<dbReference type="InterPro" id="IPR000276">
    <property type="entry name" value="GPCR_Rhodpsn"/>
</dbReference>
<dbReference type="PROSITE" id="PS50262">
    <property type="entry name" value="G_PROTEIN_RECEP_F1_2"/>
    <property type="match status" value="1"/>
</dbReference>
<feature type="domain" description="G-protein coupled receptors family 1 profile" evidence="6">
    <location>
        <begin position="50"/>
        <end position="172"/>
    </location>
</feature>
<dbReference type="Gene3D" id="1.20.1070.10">
    <property type="entry name" value="Rhodopsin 7-helix transmembrane proteins"/>
    <property type="match status" value="1"/>
</dbReference>
<evidence type="ECO:0000256" key="5">
    <source>
        <dbReference type="SAM" id="Phobius"/>
    </source>
</evidence>
<comment type="caution">
    <text evidence="7">The sequence shown here is derived from an EMBL/GenBank/DDBJ whole genome shotgun (WGS) entry which is preliminary data.</text>
</comment>